<name>A0A1M6I2X1_MALRU</name>
<keyword evidence="10" id="KW-0408">Iron</keyword>
<dbReference type="Gene3D" id="3.60.20.10">
    <property type="entry name" value="Glutamine Phosphoribosylpyrophosphate, subunit 1, domain 1"/>
    <property type="match status" value="1"/>
</dbReference>
<feature type="domain" description="Glutamine amidotransferase type-2" evidence="15">
    <location>
        <begin position="11"/>
        <end position="399"/>
    </location>
</feature>
<dbReference type="InterPro" id="IPR006982">
    <property type="entry name" value="Glu_synth_centr_N"/>
</dbReference>
<comment type="cofactor">
    <cofactor evidence="1">
        <name>FMN</name>
        <dbReference type="ChEBI" id="CHEBI:58210"/>
    </cofactor>
</comment>
<dbReference type="Gene3D" id="2.160.20.60">
    <property type="entry name" value="Glutamate synthase, alpha subunit, C-terminal domain"/>
    <property type="match status" value="1"/>
</dbReference>
<dbReference type="SUPFAM" id="SSF51395">
    <property type="entry name" value="FMN-linked oxidoreductases"/>
    <property type="match status" value="1"/>
</dbReference>
<keyword evidence="8" id="KW-0315">Glutamine amidotransferase</keyword>
<dbReference type="CDD" id="cd00713">
    <property type="entry name" value="GltS"/>
    <property type="match status" value="1"/>
</dbReference>
<dbReference type="EMBL" id="FQZT01000006">
    <property type="protein sequence ID" value="SHJ28634.1"/>
    <property type="molecule type" value="Genomic_DNA"/>
</dbReference>
<protein>
    <submittedName>
        <fullName evidence="16">Glutamate synthase (NADPH) large subunit</fullName>
    </submittedName>
</protein>
<dbReference type="GO" id="GO:0046872">
    <property type="term" value="F:metal ion binding"/>
    <property type="evidence" value="ECO:0007669"/>
    <property type="project" value="UniProtKB-KW"/>
</dbReference>
<dbReference type="Pfam" id="PF01493">
    <property type="entry name" value="GXGXG"/>
    <property type="match status" value="1"/>
</dbReference>
<evidence type="ECO:0000313" key="16">
    <source>
        <dbReference type="EMBL" id="SHJ28634.1"/>
    </source>
</evidence>
<dbReference type="OrthoDB" id="9758182at2"/>
<dbReference type="InterPro" id="IPR029055">
    <property type="entry name" value="Ntn_hydrolases_N"/>
</dbReference>
<dbReference type="Gene3D" id="3.20.20.70">
    <property type="entry name" value="Aldolase class I"/>
    <property type="match status" value="2"/>
</dbReference>
<accession>A0A1M6I2X1</accession>
<evidence type="ECO:0000256" key="14">
    <source>
        <dbReference type="ARBA" id="ARBA00029440"/>
    </source>
</evidence>
<keyword evidence="13" id="KW-0003">3Fe-4S</keyword>
<keyword evidence="9" id="KW-0560">Oxidoreductase</keyword>
<evidence type="ECO:0000256" key="3">
    <source>
        <dbReference type="ARBA" id="ARBA00009716"/>
    </source>
</evidence>
<dbReference type="InterPro" id="IPR002932">
    <property type="entry name" value="Glu_synthdom"/>
</dbReference>
<evidence type="ECO:0000256" key="12">
    <source>
        <dbReference type="ARBA" id="ARBA00023164"/>
    </source>
</evidence>
<evidence type="ECO:0000256" key="6">
    <source>
        <dbReference type="ARBA" id="ARBA00022643"/>
    </source>
</evidence>
<evidence type="ECO:0000313" key="17">
    <source>
        <dbReference type="Proteomes" id="UP000184171"/>
    </source>
</evidence>
<organism evidence="16 17">
    <name type="scientific">Malonomonas rubra DSM 5091</name>
    <dbReference type="NCBI Taxonomy" id="1122189"/>
    <lineage>
        <taxon>Bacteria</taxon>
        <taxon>Pseudomonadati</taxon>
        <taxon>Thermodesulfobacteriota</taxon>
        <taxon>Desulfuromonadia</taxon>
        <taxon>Desulfuromonadales</taxon>
        <taxon>Geopsychrobacteraceae</taxon>
        <taxon>Malonomonas</taxon>
    </lineage>
</organism>
<evidence type="ECO:0000256" key="9">
    <source>
        <dbReference type="ARBA" id="ARBA00023002"/>
    </source>
</evidence>
<dbReference type="Proteomes" id="UP000184171">
    <property type="component" value="Unassembled WGS sequence"/>
</dbReference>
<dbReference type="InterPro" id="IPR017932">
    <property type="entry name" value="GATase_2_dom"/>
</dbReference>
<evidence type="ECO:0000256" key="10">
    <source>
        <dbReference type="ARBA" id="ARBA00023004"/>
    </source>
</evidence>
<comment type="cofactor">
    <cofactor evidence="2">
        <name>[3Fe-4S] cluster</name>
        <dbReference type="ChEBI" id="CHEBI:21137"/>
    </cofactor>
</comment>
<proteinExistence type="inferred from homology"/>
<reference evidence="16 17" key="1">
    <citation type="submission" date="2016-11" db="EMBL/GenBank/DDBJ databases">
        <authorList>
            <person name="Jaros S."/>
            <person name="Januszkiewicz K."/>
            <person name="Wedrychowicz H."/>
        </authorList>
    </citation>
    <scope>NUCLEOTIDE SEQUENCE [LARGE SCALE GENOMIC DNA]</scope>
    <source>
        <strain evidence="16 17">DSM 5091</strain>
    </source>
</reference>
<evidence type="ECO:0000256" key="2">
    <source>
        <dbReference type="ARBA" id="ARBA00001927"/>
    </source>
</evidence>
<dbReference type="GO" id="GO:0051538">
    <property type="term" value="F:3 iron, 4 sulfur cluster binding"/>
    <property type="evidence" value="ECO:0007669"/>
    <property type="project" value="UniProtKB-KW"/>
</dbReference>
<evidence type="ECO:0000256" key="5">
    <source>
        <dbReference type="ARBA" id="ARBA00022630"/>
    </source>
</evidence>
<dbReference type="SUPFAM" id="SSF56235">
    <property type="entry name" value="N-terminal nucleophile aminohydrolases (Ntn hydrolases)"/>
    <property type="match status" value="1"/>
</dbReference>
<comment type="similarity">
    <text evidence="3">Belongs to the glutamate synthase family.</text>
</comment>
<keyword evidence="4" id="KW-0028">Amino-acid biosynthesis</keyword>
<dbReference type="RefSeq" id="WP_072908407.1">
    <property type="nucleotide sequence ID" value="NZ_FQZT01000006.1"/>
</dbReference>
<keyword evidence="7" id="KW-0479">Metal-binding</keyword>
<dbReference type="SUPFAM" id="SSF69336">
    <property type="entry name" value="Alpha subunit of glutamate synthase, C-terminal domain"/>
    <property type="match status" value="1"/>
</dbReference>
<dbReference type="GO" id="GO:0019676">
    <property type="term" value="P:ammonia assimilation cycle"/>
    <property type="evidence" value="ECO:0007669"/>
    <property type="project" value="TreeGrafter"/>
</dbReference>
<keyword evidence="5" id="KW-0285">Flavoprotein</keyword>
<dbReference type="PANTHER" id="PTHR11938:SF148">
    <property type="entry name" value="GLUTAMATE SYNTHASE [NADPH] LARGE CHAIN"/>
    <property type="match status" value="1"/>
</dbReference>
<keyword evidence="12" id="KW-0314">Glutamate biosynthesis</keyword>
<comment type="pathway">
    <text evidence="14">Amino-acid biosynthesis.</text>
</comment>
<dbReference type="InterPro" id="IPR002489">
    <property type="entry name" value="Glu_synth_asu_C"/>
</dbReference>
<evidence type="ECO:0000256" key="4">
    <source>
        <dbReference type="ARBA" id="ARBA00022605"/>
    </source>
</evidence>
<evidence type="ECO:0000256" key="11">
    <source>
        <dbReference type="ARBA" id="ARBA00023014"/>
    </source>
</evidence>
<dbReference type="CDD" id="cd02808">
    <property type="entry name" value="GltS_FMN"/>
    <property type="match status" value="1"/>
</dbReference>
<evidence type="ECO:0000256" key="7">
    <source>
        <dbReference type="ARBA" id="ARBA00022723"/>
    </source>
</evidence>
<dbReference type="InterPro" id="IPR050711">
    <property type="entry name" value="ET-N_metabolism_enzyme"/>
</dbReference>
<dbReference type="GO" id="GO:0015930">
    <property type="term" value="F:glutamate synthase activity"/>
    <property type="evidence" value="ECO:0007669"/>
    <property type="project" value="InterPro"/>
</dbReference>
<sequence length="1473" mass="162920">MNLAERFKDNCGFGLLAHIRNIPSHQLLQDAIQSLSRMMHRGAVSADGKTGDGCGLLCSMPVGFMRKVAEQQGLSLPEQFAVATLFLSDEEKQLDIFRETCEKNDLSILLVREVPLDTDALGEYALEMLPKIVQVFVVPAALIATRRFDALVYLTRREVERQLIDDADFYIPSFSRSLISYKGLVMPHYIAKLYPDLQSEDFRISFAMFHQRFSTNTLPKWKLAQPLRNIAHNGEINSIQGNRFKALGKFTDAESPAFSKEELEQMLPILQDGVSDSANLDNMVEFMLANGVDFFKAIRSLVPPARHNVANMPAKLRAFYEYSSAAYEPWDGPAAVSITNGRYIGCVLDRNGLRPAKYVITTDDRLLITSEYGVLGTPPEKIRERGRLQSGEMIAADLKHGKIFYTRDIDRYLMDSQPYNQWLTEHTYYLQEFIERQFEDLSDYHYGNLETLQRYHNVTSELVDLIIRPMMEEGKEPVGSMGDDCPPAAFSEQQRSFSDFFKQKFAQVTNPPIDPLREKAVMSTTIGFGGIGNPLIETKDRAKRLKSISPILSNDIFQALLSFGDPDLPRFEPCYRHRTFSTCYAENLQQSLETLAEEVLAAVTDDAVRIVILDDRGLSLEQKVIPMALAVGYINQQLLKVGLRQQINIVACTAEVLEPHSACVLIGYGAVAIYPWLLYATGVQLCEKKQMAHKEIRLQLKNTYEALTKGILKVMSKMGISTVSSYRNAALFDVIGLSKKIVADCFPGSAALLPGLDFTDLEERIDKIHRKVFRENYMMPIYPLDIGGYYRDNPGFEYHDFNSKVVTQLHRFAEVRSRGEYLKFRGMIDSRGFQFVRDGLTFNSPNKAIALEDVEPVEAITRRFDSAAMSLGALSPEAHEALAEAMNILGGSSNCGEGGEDAARFRTVKNSKIKQVASGRFGVTPGYLRNAEEIQIKLAQGAKPGEGGQLPGEKVTPLIATLRFTVPGVTLISPPPHHDIYSIEDLAQLIFDLKQINPEATISVKLVSSEGVGTIAAGVAKAYADKIIISGGDGGTGAAPFSSIKAAGNPWELGLSEAHLSLKANNLRELVELQTDGGLKIGRDVVKAAMLGAEGFGFGTPLLVILGCKILRVCHLNRCTVGIATQDENLRAHYRGTVEKVVSYLQNVAEDVREILAELGFTSLDEVIGRSDLLKQLDDPKVQKFDYSAVLQQVEGINTKQKPNPPFDDNAFEKQLLEEVIPVIRNPNDELVVERTVMNTNRSFGTLISGTIARYYGDEGLPKDALTIKLTGVAGQSLGAFLSRGVSIFLTGVGNDYVGKGMHDGRIIITPAIYQEGASAVGNTCLYGATGGKLFVSGTAGERFGVRNSGALAVVEGTGDHACEYMTGGTVVVLGDTGINFGAGMTGGVAFVYDREKKFIDRLNQELVIARRIDVDDDNEGKLYLKKILTSFHNRTRSPKAKRILDEFREELAYFWMVTPKDMKAPLNPKEGD</sequence>
<dbReference type="PANTHER" id="PTHR11938">
    <property type="entry name" value="FAD NADPH DEHYDROGENASE/OXIDOREDUCTASE"/>
    <property type="match status" value="1"/>
</dbReference>
<gene>
    <name evidence="16" type="ORF">SAMN02745165_01983</name>
</gene>
<dbReference type="GO" id="GO:0006537">
    <property type="term" value="P:glutamate biosynthetic process"/>
    <property type="evidence" value="ECO:0007669"/>
    <property type="project" value="UniProtKB-KW"/>
</dbReference>
<dbReference type="NCBIfam" id="NF008730">
    <property type="entry name" value="PRK11750.1"/>
    <property type="match status" value="1"/>
</dbReference>
<evidence type="ECO:0000256" key="8">
    <source>
        <dbReference type="ARBA" id="ARBA00022962"/>
    </source>
</evidence>
<evidence type="ECO:0000256" key="1">
    <source>
        <dbReference type="ARBA" id="ARBA00001917"/>
    </source>
</evidence>
<evidence type="ECO:0000259" key="15">
    <source>
        <dbReference type="PROSITE" id="PS51278"/>
    </source>
</evidence>
<keyword evidence="17" id="KW-1185">Reference proteome</keyword>
<dbReference type="InterPro" id="IPR036485">
    <property type="entry name" value="Glu_synth_asu_C_sf"/>
</dbReference>
<keyword evidence="11" id="KW-0411">Iron-sulfur</keyword>
<dbReference type="STRING" id="1122189.SAMN02745165_01983"/>
<evidence type="ECO:0000256" key="13">
    <source>
        <dbReference type="ARBA" id="ARBA00023291"/>
    </source>
</evidence>
<dbReference type="Pfam" id="PF04898">
    <property type="entry name" value="Glu_syn_central"/>
    <property type="match status" value="1"/>
</dbReference>
<dbReference type="CDD" id="cd00982">
    <property type="entry name" value="gltB_C"/>
    <property type="match status" value="1"/>
</dbReference>
<dbReference type="PROSITE" id="PS51278">
    <property type="entry name" value="GATASE_TYPE_2"/>
    <property type="match status" value="1"/>
</dbReference>
<dbReference type="Pfam" id="PF00310">
    <property type="entry name" value="GATase_2"/>
    <property type="match status" value="1"/>
</dbReference>
<dbReference type="InterPro" id="IPR013785">
    <property type="entry name" value="Aldolase_TIM"/>
</dbReference>
<dbReference type="Pfam" id="PF01645">
    <property type="entry name" value="Glu_synthase"/>
    <property type="match status" value="1"/>
</dbReference>
<keyword evidence="6" id="KW-0288">FMN</keyword>